<proteinExistence type="predicted"/>
<accession>A0A1L3F197</accession>
<evidence type="ECO:0000256" key="3">
    <source>
        <dbReference type="ARBA" id="ARBA00022806"/>
    </source>
</evidence>
<gene>
    <name evidence="6" type="ORF">BKD09_01940</name>
</gene>
<keyword evidence="3" id="KW-0347">Helicase</keyword>
<dbReference type="Gene3D" id="3.40.50.300">
    <property type="entry name" value="P-loop containing nucleotide triphosphate hydrolases"/>
    <property type="match status" value="1"/>
</dbReference>
<sequence>MSEAVYQAIGRARAGFVEAPAGCGKTEAIVKTVGTFCDGCQLVLTHTHAGVDALRQRFRMHGIARAKYHVDTIAGWSWGWVRMYPSNAAYRGPVDIAAWADVYSGMRNLLHKDFVQQGILNSYSGVIVDEYQDCTAQMHSVIVELKRLLPCRVLGDDLQGIFGFRDEELIGWSDVRAEFGSDLGALETPHRWIKAGNERLGRWLLDSRDDFRAGREPSYRNAPVERRSMTYSDLSKKLIGIVRAKEGRMCVIGHKARPLPAGIETSLVNHQFRVLEPNDLSVLQELLHAICNGEAAKAPKAVMAFFKRVFGALGPDDKLFFQRILSNKRQRVLRADRRALCQKHGEGVTPRLLFDLLEYVGKNSGIPCKLKESVSALQCILEAHLETGASLKTLYADEIARRKYHSRSNAYRCIGSTLLVKGLEFDHAVVLRAPDWQDGWGTHKDVYVALTRGAKSAMLIDLINPS</sequence>
<dbReference type="GO" id="GO:0016787">
    <property type="term" value="F:hydrolase activity"/>
    <property type="evidence" value="ECO:0007669"/>
    <property type="project" value="UniProtKB-KW"/>
</dbReference>
<evidence type="ECO:0000256" key="1">
    <source>
        <dbReference type="ARBA" id="ARBA00022741"/>
    </source>
</evidence>
<dbReference type="GO" id="GO:0005524">
    <property type="term" value="F:ATP binding"/>
    <property type="evidence" value="ECO:0007669"/>
    <property type="project" value="UniProtKB-KW"/>
</dbReference>
<reference evidence="6 7" key="1">
    <citation type="submission" date="2016-11" db="EMBL/GenBank/DDBJ databases">
        <title>Complete Genome Sequence of Bradyrhizobium sp. strain J5, an isolated from soybean nodule in Hokkaido.</title>
        <authorList>
            <person name="Kanehara K."/>
        </authorList>
    </citation>
    <scope>NUCLEOTIDE SEQUENCE [LARGE SCALE GENOMIC DNA]</scope>
    <source>
        <strain evidence="6 7">J5</strain>
    </source>
</reference>
<name>A0A1L3F197_BRAJP</name>
<evidence type="ECO:0000259" key="5">
    <source>
        <dbReference type="Pfam" id="PF00580"/>
    </source>
</evidence>
<evidence type="ECO:0000313" key="7">
    <source>
        <dbReference type="Proteomes" id="UP000181962"/>
    </source>
</evidence>
<keyword evidence="1" id="KW-0547">Nucleotide-binding</keyword>
<dbReference type="Pfam" id="PF00580">
    <property type="entry name" value="UvrD-helicase"/>
    <property type="match status" value="1"/>
</dbReference>
<dbReference type="InterPro" id="IPR027417">
    <property type="entry name" value="P-loop_NTPase"/>
</dbReference>
<feature type="domain" description="UvrD-like helicase ATP-binding" evidence="5">
    <location>
        <begin position="104"/>
        <end position="166"/>
    </location>
</feature>
<dbReference type="GO" id="GO:0004386">
    <property type="term" value="F:helicase activity"/>
    <property type="evidence" value="ECO:0007669"/>
    <property type="project" value="UniProtKB-KW"/>
</dbReference>
<protein>
    <recommendedName>
        <fullName evidence="5">UvrD-like helicase ATP-binding domain-containing protein</fullName>
    </recommendedName>
</protein>
<keyword evidence="2" id="KW-0378">Hydrolase</keyword>
<dbReference type="EMBL" id="CP017637">
    <property type="protein sequence ID" value="APG07078.1"/>
    <property type="molecule type" value="Genomic_DNA"/>
</dbReference>
<dbReference type="Proteomes" id="UP000181962">
    <property type="component" value="Chromosome"/>
</dbReference>
<dbReference type="InterPro" id="IPR014016">
    <property type="entry name" value="UvrD-like_ATP-bd"/>
</dbReference>
<evidence type="ECO:0000256" key="2">
    <source>
        <dbReference type="ARBA" id="ARBA00022801"/>
    </source>
</evidence>
<dbReference type="AlphaFoldDB" id="A0A1L3F197"/>
<evidence type="ECO:0000313" key="6">
    <source>
        <dbReference type="EMBL" id="APG07078.1"/>
    </source>
</evidence>
<keyword evidence="4" id="KW-0067">ATP-binding</keyword>
<evidence type="ECO:0000256" key="4">
    <source>
        <dbReference type="ARBA" id="ARBA00022840"/>
    </source>
</evidence>
<organism evidence="6 7">
    <name type="scientific">Bradyrhizobium japonicum</name>
    <dbReference type="NCBI Taxonomy" id="375"/>
    <lineage>
        <taxon>Bacteria</taxon>
        <taxon>Pseudomonadati</taxon>
        <taxon>Pseudomonadota</taxon>
        <taxon>Alphaproteobacteria</taxon>
        <taxon>Hyphomicrobiales</taxon>
        <taxon>Nitrobacteraceae</taxon>
        <taxon>Bradyrhizobium</taxon>
    </lineage>
</organism>
<dbReference type="SUPFAM" id="SSF52540">
    <property type="entry name" value="P-loop containing nucleoside triphosphate hydrolases"/>
    <property type="match status" value="1"/>
</dbReference>
<dbReference type="RefSeq" id="WP_223153819.1">
    <property type="nucleotide sequence ID" value="NZ_CP017637.1"/>
</dbReference>